<keyword evidence="8" id="KW-1185">Reference proteome</keyword>
<evidence type="ECO:0000259" key="6">
    <source>
        <dbReference type="PROSITE" id="PS50026"/>
    </source>
</evidence>
<keyword evidence="3" id="KW-0677">Repeat</keyword>
<dbReference type="EMBL" id="JAOPGA020001609">
    <property type="protein sequence ID" value="KAL0489840.1"/>
    <property type="molecule type" value="Genomic_DNA"/>
</dbReference>
<comment type="caution">
    <text evidence="5">Lacks conserved residue(s) required for the propagation of feature annotation.</text>
</comment>
<evidence type="ECO:0000313" key="8">
    <source>
        <dbReference type="Proteomes" id="UP001431209"/>
    </source>
</evidence>
<dbReference type="InterPro" id="IPR008979">
    <property type="entry name" value="Galactose-bd-like_sf"/>
</dbReference>
<evidence type="ECO:0000256" key="1">
    <source>
        <dbReference type="ARBA" id="ARBA00022536"/>
    </source>
</evidence>
<dbReference type="InterPro" id="IPR013222">
    <property type="entry name" value="Glyco_hyd_98_carb-bd"/>
</dbReference>
<gene>
    <name evidence="7" type="ORF">AKO1_005973</name>
</gene>
<proteinExistence type="predicted"/>
<evidence type="ECO:0000313" key="7">
    <source>
        <dbReference type="EMBL" id="KAL0489840.1"/>
    </source>
</evidence>
<feature type="domain" description="EGF-like" evidence="6">
    <location>
        <begin position="636"/>
        <end position="669"/>
    </location>
</feature>
<dbReference type="SMART" id="SM00560">
    <property type="entry name" value="LamGL"/>
    <property type="match status" value="1"/>
</dbReference>
<dbReference type="PROSITE" id="PS50026">
    <property type="entry name" value="EGF_3"/>
    <property type="match status" value="6"/>
</dbReference>
<evidence type="ECO:0000256" key="5">
    <source>
        <dbReference type="PROSITE-ProRule" id="PRU00076"/>
    </source>
</evidence>
<dbReference type="Proteomes" id="UP001431209">
    <property type="component" value="Unassembled WGS sequence"/>
</dbReference>
<name>A0AAW2ZM34_9EUKA</name>
<dbReference type="PANTHER" id="PTHR11219:SF69">
    <property type="entry name" value="TENEURIN-A"/>
    <property type="match status" value="1"/>
</dbReference>
<dbReference type="SMART" id="SM00181">
    <property type="entry name" value="EGF"/>
    <property type="match status" value="9"/>
</dbReference>
<evidence type="ECO:0000256" key="2">
    <source>
        <dbReference type="ARBA" id="ARBA00022729"/>
    </source>
</evidence>
<dbReference type="InterPro" id="IPR006558">
    <property type="entry name" value="LamG-like"/>
</dbReference>
<feature type="domain" description="EGF-like" evidence="6">
    <location>
        <begin position="356"/>
        <end position="389"/>
    </location>
</feature>
<feature type="disulfide bond" evidence="5">
    <location>
        <begin position="659"/>
        <end position="668"/>
    </location>
</feature>
<reference evidence="7 8" key="1">
    <citation type="submission" date="2024-03" db="EMBL/GenBank/DDBJ databases">
        <title>The Acrasis kona genome and developmental transcriptomes reveal deep origins of eukaryotic multicellular pathways.</title>
        <authorList>
            <person name="Sheikh S."/>
            <person name="Fu C.-J."/>
            <person name="Brown M.W."/>
            <person name="Baldauf S.L."/>
        </authorList>
    </citation>
    <scope>NUCLEOTIDE SEQUENCE [LARGE SCALE GENOMIC DNA]</scope>
    <source>
        <strain evidence="7 8">ATCC MYA-3509</strain>
    </source>
</reference>
<feature type="disulfide bond" evidence="5">
    <location>
        <begin position="698"/>
        <end position="707"/>
    </location>
</feature>
<organism evidence="7 8">
    <name type="scientific">Acrasis kona</name>
    <dbReference type="NCBI Taxonomy" id="1008807"/>
    <lineage>
        <taxon>Eukaryota</taxon>
        <taxon>Discoba</taxon>
        <taxon>Heterolobosea</taxon>
        <taxon>Tetramitia</taxon>
        <taxon>Eutetramitia</taxon>
        <taxon>Acrasidae</taxon>
        <taxon>Acrasis</taxon>
    </lineage>
</organism>
<dbReference type="Gene3D" id="2.60.120.200">
    <property type="match status" value="2"/>
</dbReference>
<evidence type="ECO:0000256" key="3">
    <source>
        <dbReference type="ARBA" id="ARBA00022737"/>
    </source>
</evidence>
<feature type="disulfide bond" evidence="5">
    <location>
        <begin position="379"/>
        <end position="388"/>
    </location>
</feature>
<dbReference type="Pfam" id="PF07974">
    <property type="entry name" value="EGF_2"/>
    <property type="match status" value="4"/>
</dbReference>
<dbReference type="SUPFAM" id="SSF49899">
    <property type="entry name" value="Concanavalin A-like lectins/glucanases"/>
    <property type="match status" value="2"/>
</dbReference>
<dbReference type="InterPro" id="IPR013320">
    <property type="entry name" value="ConA-like_dom_sf"/>
</dbReference>
<dbReference type="Pfam" id="PF13385">
    <property type="entry name" value="Laminin_G_3"/>
    <property type="match status" value="1"/>
</dbReference>
<keyword evidence="1 5" id="KW-0245">EGF-like domain</keyword>
<feature type="domain" description="EGF-like" evidence="6">
    <location>
        <begin position="459"/>
        <end position="491"/>
    </location>
</feature>
<dbReference type="InterPro" id="IPR038637">
    <property type="entry name" value="NPCBM_sf"/>
</dbReference>
<comment type="caution">
    <text evidence="7">The sequence shown here is derived from an EMBL/GenBank/DDBJ whole genome shotgun (WGS) entry which is preliminary data.</text>
</comment>
<feature type="domain" description="EGF-like" evidence="6">
    <location>
        <begin position="676"/>
        <end position="708"/>
    </location>
</feature>
<feature type="domain" description="EGF-like" evidence="6">
    <location>
        <begin position="96"/>
        <end position="128"/>
    </location>
</feature>
<dbReference type="PROSITE" id="PS01186">
    <property type="entry name" value="EGF_2"/>
    <property type="match status" value="8"/>
</dbReference>
<protein>
    <submittedName>
        <fullName evidence="7">Tenascin-X</fullName>
    </submittedName>
</protein>
<dbReference type="PROSITE" id="PS00022">
    <property type="entry name" value="EGF_1"/>
    <property type="match status" value="8"/>
</dbReference>
<feature type="domain" description="EGF-like" evidence="6">
    <location>
        <begin position="56"/>
        <end position="89"/>
    </location>
</feature>
<keyword evidence="2" id="KW-0732">Signal</keyword>
<feature type="disulfide bond" evidence="5">
    <location>
        <begin position="481"/>
        <end position="490"/>
    </location>
</feature>
<dbReference type="Gene3D" id="2.60.120.1060">
    <property type="entry name" value="NPCBM/NEW2 domain"/>
    <property type="match status" value="1"/>
</dbReference>
<dbReference type="InterPro" id="IPR013111">
    <property type="entry name" value="EGF_extracell"/>
</dbReference>
<feature type="disulfide bond" evidence="5">
    <location>
        <begin position="79"/>
        <end position="88"/>
    </location>
</feature>
<accession>A0AAW2ZM34</accession>
<dbReference type="Pfam" id="PF08305">
    <property type="entry name" value="NPCBM"/>
    <property type="match status" value="1"/>
</dbReference>
<dbReference type="Gene3D" id="2.10.25.10">
    <property type="entry name" value="Laminin"/>
    <property type="match status" value="6"/>
</dbReference>
<dbReference type="AlphaFoldDB" id="A0AAW2ZM34"/>
<sequence length="763" mass="81278">MSFYVNGALINTTNYNPINSSSVWLFGNNYGANAMFGSLSSTSMYQSELSPSQIQTLYYTTSSICSGNGKCQSNNNCVCNNGYMGPNCASYMCGGIYNYNNSVCNGRGSCVASDNCICSSGYYGANCEYYFCNNVLMNSSSVCGGQGTCSAPNTCVCNSSYCGSNCQLTCCSSVTQKPVLSYNFASNTGRALIDSSLSGNNAFTYSSAQWSTMGPPGYPLSVQFPNSGYFMTRNSFNANSSFTLSTWVLLNVKSASTFLNFPHIYLQYLPTSVGTPSAQIPDFGVWFHTAATYNNVTSTSKLYVNGVLIGSVTSSPIKSSGYLYIGNQDNGIYPVNGLLSGVQVYASDLSASQISTLYTSTSLPCNGNGNCTGGGNCSCNPGYSGPTCQYYYCNGTIMSNQSVCGGGGVCSAPNVCNCNSGYIGQFCQTVTGTCNGANNCTCINGYGGPTCQMYTCYGFTNNDSAVCSSNGACANIDTCICNNGYGGPNCQYAGVTNLQTWSQCCYNITGGGCMNTSCYADNLIVGQTNYTQPVFWEHPDNNVLAYENFTLGGRFNWFSAVFGIEYNNTGYLAMYIYCDGVLAYSSGAISGWYSQNVQVNVTGVNVMSLVVDPLGTNYMDHALWAKTNLYGGTCYGQKSNSPQVCSGNGTCYPTDQCYCNTGYYGQICEAYNCYGTIFNSTSVCSGNGTCNGPNQCICNAGYYGQRCEAYSCYGKMFNLSSVCSANGTCIRPDKCSCYSGYYGAQCEAFSCSVVMSVEDREFV</sequence>
<dbReference type="PANTHER" id="PTHR11219">
    <property type="entry name" value="TENEURIN AND N-ACETYLGLUCOSAMINE-1-PHOSPHODIESTER ALPHA-N-ACETYLGLUCOSAMINIDASE"/>
    <property type="match status" value="1"/>
</dbReference>
<keyword evidence="4 5" id="KW-1015">Disulfide bond</keyword>
<dbReference type="SUPFAM" id="SSF49785">
    <property type="entry name" value="Galactose-binding domain-like"/>
    <property type="match status" value="1"/>
</dbReference>
<dbReference type="InterPro" id="IPR051216">
    <property type="entry name" value="Teneurin"/>
</dbReference>
<evidence type="ECO:0000256" key="4">
    <source>
        <dbReference type="ARBA" id="ARBA00023157"/>
    </source>
</evidence>
<dbReference type="InterPro" id="IPR000742">
    <property type="entry name" value="EGF"/>
</dbReference>
<feature type="disulfide bond" evidence="5">
    <location>
        <begin position="118"/>
        <end position="127"/>
    </location>
</feature>